<evidence type="ECO:0008006" key="3">
    <source>
        <dbReference type="Google" id="ProtNLM"/>
    </source>
</evidence>
<evidence type="ECO:0000313" key="2">
    <source>
        <dbReference type="Proteomes" id="UP000005384"/>
    </source>
</evidence>
<accession>G5IKH2</accession>
<dbReference type="EMBL" id="ADLN01000111">
    <property type="protein sequence ID" value="EHI58001.1"/>
    <property type="molecule type" value="Genomic_DNA"/>
</dbReference>
<dbReference type="InterPro" id="IPR023214">
    <property type="entry name" value="HAD_sf"/>
</dbReference>
<comment type="caution">
    <text evidence="1">The sequence shown here is derived from an EMBL/GenBank/DDBJ whole genome shotgun (WGS) entry which is preliminary data.</text>
</comment>
<evidence type="ECO:0000313" key="1">
    <source>
        <dbReference type="EMBL" id="EHI58001.1"/>
    </source>
</evidence>
<gene>
    <name evidence="1" type="ORF">HMPREF9473_04000</name>
</gene>
<proteinExistence type="predicted"/>
<reference evidence="1 2" key="1">
    <citation type="submission" date="2011-08" db="EMBL/GenBank/DDBJ databases">
        <title>The Genome Sequence of Clostridium hathewayi WAL-18680.</title>
        <authorList>
            <consortium name="The Broad Institute Genome Sequencing Platform"/>
            <person name="Earl A."/>
            <person name="Ward D."/>
            <person name="Feldgarden M."/>
            <person name="Gevers D."/>
            <person name="Finegold S.M."/>
            <person name="Summanen P.H."/>
            <person name="Molitoris D.R."/>
            <person name="Song M."/>
            <person name="Daigneault M."/>
            <person name="Allen-Vercoe E."/>
            <person name="Young S.K."/>
            <person name="Zeng Q."/>
            <person name="Gargeya S."/>
            <person name="Fitzgerald M."/>
            <person name="Haas B."/>
            <person name="Abouelleil A."/>
            <person name="Alvarado L."/>
            <person name="Arachchi H.M."/>
            <person name="Berlin A."/>
            <person name="Brown A."/>
            <person name="Chapman S.B."/>
            <person name="Chen Z."/>
            <person name="Dunbar C."/>
            <person name="Freedman E."/>
            <person name="Gearin G."/>
            <person name="Gellesch M."/>
            <person name="Goldberg J."/>
            <person name="Griggs A."/>
            <person name="Gujja S."/>
            <person name="Heiman D."/>
            <person name="Howarth C."/>
            <person name="Larson L."/>
            <person name="Lui A."/>
            <person name="MacDonald P.J.P."/>
            <person name="Montmayeur A."/>
            <person name="Murphy C."/>
            <person name="Neiman D."/>
            <person name="Pearson M."/>
            <person name="Priest M."/>
            <person name="Roberts A."/>
            <person name="Saif S."/>
            <person name="Shea T."/>
            <person name="Shenoy N."/>
            <person name="Sisk P."/>
            <person name="Stolte C."/>
            <person name="Sykes S."/>
            <person name="Wortman J."/>
            <person name="Nusbaum C."/>
            <person name="Birren B."/>
        </authorList>
    </citation>
    <scope>NUCLEOTIDE SEQUENCE [LARGE SCALE GENOMIC DNA]</scope>
    <source>
        <strain evidence="1 2">WAL-18680</strain>
    </source>
</reference>
<dbReference type="GO" id="GO:0006281">
    <property type="term" value="P:DNA repair"/>
    <property type="evidence" value="ECO:0007669"/>
    <property type="project" value="TreeGrafter"/>
</dbReference>
<name>G5IKH2_9FIRM</name>
<dbReference type="InterPro" id="IPR041492">
    <property type="entry name" value="HAD_2"/>
</dbReference>
<dbReference type="Pfam" id="PF13419">
    <property type="entry name" value="HAD_2"/>
    <property type="match status" value="1"/>
</dbReference>
<dbReference type="Gene3D" id="3.40.50.1000">
    <property type="entry name" value="HAD superfamily/HAD-like"/>
    <property type="match status" value="1"/>
</dbReference>
<dbReference type="GO" id="GO:0008967">
    <property type="term" value="F:phosphoglycolate phosphatase activity"/>
    <property type="evidence" value="ECO:0007669"/>
    <property type="project" value="TreeGrafter"/>
</dbReference>
<dbReference type="CDD" id="cd01427">
    <property type="entry name" value="HAD_like"/>
    <property type="match status" value="1"/>
</dbReference>
<dbReference type="PANTHER" id="PTHR43434:SF1">
    <property type="entry name" value="PHOSPHOGLYCOLATE PHOSPHATASE"/>
    <property type="match status" value="1"/>
</dbReference>
<dbReference type="OrthoDB" id="9796026at2"/>
<dbReference type="SUPFAM" id="SSF56784">
    <property type="entry name" value="HAD-like"/>
    <property type="match status" value="1"/>
</dbReference>
<dbReference type="Proteomes" id="UP000005384">
    <property type="component" value="Unassembled WGS sequence"/>
</dbReference>
<organism evidence="1 2">
    <name type="scientific">Hungatella hathewayi WAL-18680</name>
    <dbReference type="NCBI Taxonomy" id="742737"/>
    <lineage>
        <taxon>Bacteria</taxon>
        <taxon>Bacillati</taxon>
        <taxon>Bacillota</taxon>
        <taxon>Clostridia</taxon>
        <taxon>Lachnospirales</taxon>
        <taxon>Lachnospiraceae</taxon>
        <taxon>Hungatella</taxon>
    </lineage>
</organism>
<keyword evidence="2" id="KW-1185">Reference proteome</keyword>
<sequence length="276" mass="31034">MKTTTERKNYLICIDSDGCAIDSMNVKHIRCFGPAFIEVWHLEEEQESILKRWNEINLYSSTRGINRFKGLALLLQELPSAGPASDIQRFIAWTEIAPELSNDALRAVCSSTETNCMFEKALRWSLRVNELIGQLPTPAPFSPVPQCLKTIRQEADIAVVSSANAEAIRTEWEQGGLLNDVSRIFSQSDGSKAQCIKKILQMGYQPDHVLMVGDAPGDYDAASQNQVWFYPILAGKEESSWQQLTNSYLTKFFHNGFSVELQLNLLNGMKRNLGIL</sequence>
<dbReference type="HOGENOM" id="CLU_979635_0_0_9"/>
<dbReference type="AlphaFoldDB" id="G5IKH2"/>
<dbReference type="PATRIC" id="fig|742737.3.peg.3986"/>
<dbReference type="PANTHER" id="PTHR43434">
    <property type="entry name" value="PHOSPHOGLYCOLATE PHOSPHATASE"/>
    <property type="match status" value="1"/>
</dbReference>
<dbReference type="RefSeq" id="WP_006781991.1">
    <property type="nucleotide sequence ID" value="NZ_CP040506.1"/>
</dbReference>
<dbReference type="InterPro" id="IPR036412">
    <property type="entry name" value="HAD-like_sf"/>
</dbReference>
<protein>
    <recommendedName>
        <fullName evidence="3">Phosphoglycolate phosphatase</fullName>
    </recommendedName>
</protein>
<dbReference type="InterPro" id="IPR050155">
    <property type="entry name" value="HAD-like_hydrolase_sf"/>
</dbReference>